<sequence>MVSLSTHLWFTVLVFVGLSVVSGGFRASNGWIGIGFAKAQAQAADSSSSSTSSSSSFQKSSSSSSSEVILLAPPASDYDYYDGMRTHIFDFTAQWYLKAVKNNDLVIIAAHNSKRESITEADDGAYVEMKKRGVPTSALLHAKLFDIWARDFLMTDLGRNRTAKFRYDPMTFCKNP</sequence>
<proteinExistence type="predicted"/>
<gene>
    <name evidence="2" type="ORF">PPROV_000585600</name>
</gene>
<name>A0A830HKI9_9CHLO</name>
<keyword evidence="1" id="KW-0732">Signal</keyword>
<feature type="chain" id="PRO_5033061038" evidence="1">
    <location>
        <begin position="25"/>
        <end position="176"/>
    </location>
</feature>
<dbReference type="Proteomes" id="UP000660262">
    <property type="component" value="Unassembled WGS sequence"/>
</dbReference>
<feature type="signal peptide" evidence="1">
    <location>
        <begin position="1"/>
        <end position="24"/>
    </location>
</feature>
<evidence type="ECO:0000313" key="3">
    <source>
        <dbReference type="Proteomes" id="UP000660262"/>
    </source>
</evidence>
<accession>A0A830HKI9</accession>
<evidence type="ECO:0000313" key="2">
    <source>
        <dbReference type="EMBL" id="GHP07113.1"/>
    </source>
</evidence>
<dbReference type="EMBL" id="BNJQ01000015">
    <property type="protein sequence ID" value="GHP07113.1"/>
    <property type="molecule type" value="Genomic_DNA"/>
</dbReference>
<reference evidence="2" key="1">
    <citation type="submission" date="2020-10" db="EMBL/GenBank/DDBJ databases">
        <title>Unveiling of a novel bifunctional photoreceptor, Dualchrome1, isolated from a cosmopolitan green alga.</title>
        <authorList>
            <person name="Suzuki S."/>
            <person name="Kawachi M."/>
        </authorList>
    </citation>
    <scope>NUCLEOTIDE SEQUENCE</scope>
    <source>
        <strain evidence="2">NIES 2893</strain>
    </source>
</reference>
<evidence type="ECO:0000256" key="1">
    <source>
        <dbReference type="SAM" id="SignalP"/>
    </source>
</evidence>
<keyword evidence="3" id="KW-1185">Reference proteome</keyword>
<comment type="caution">
    <text evidence="2">The sequence shown here is derived from an EMBL/GenBank/DDBJ whole genome shotgun (WGS) entry which is preliminary data.</text>
</comment>
<protein>
    <submittedName>
        <fullName evidence="2">Uncharacterized protein</fullName>
    </submittedName>
</protein>
<organism evidence="2 3">
    <name type="scientific">Pycnococcus provasolii</name>
    <dbReference type="NCBI Taxonomy" id="41880"/>
    <lineage>
        <taxon>Eukaryota</taxon>
        <taxon>Viridiplantae</taxon>
        <taxon>Chlorophyta</taxon>
        <taxon>Pseudoscourfieldiophyceae</taxon>
        <taxon>Pseudoscourfieldiales</taxon>
        <taxon>Pycnococcaceae</taxon>
        <taxon>Pycnococcus</taxon>
    </lineage>
</organism>
<dbReference type="AlphaFoldDB" id="A0A830HKI9"/>